<feature type="domain" description="Beta-Casp" evidence="8">
    <location>
        <begin position="251"/>
        <end position="374"/>
    </location>
</feature>
<evidence type="ECO:0000256" key="7">
    <source>
        <dbReference type="SAM" id="MobiDB-lite"/>
    </source>
</evidence>
<dbReference type="Proteomes" id="UP000077202">
    <property type="component" value="Unassembled WGS sequence"/>
</dbReference>
<dbReference type="InterPro" id="IPR001279">
    <property type="entry name" value="Metallo-B-lactamas"/>
</dbReference>
<dbReference type="SMART" id="SM01027">
    <property type="entry name" value="Beta-Casp"/>
    <property type="match status" value="1"/>
</dbReference>
<keyword evidence="5 6" id="KW-0539">Nucleus</keyword>
<comment type="caution">
    <text evidence="9">The sequence shown here is derived from an EMBL/GenBank/DDBJ whole genome shotgun (WGS) entry which is preliminary data.</text>
</comment>
<sequence>MGSSSVQITPLSGAHSESPLCYLLEVDGFRFLLDCGWTDAFDVAQLQPLASVASTIDAVLLSYPDTMHLGALPYAVGNLGLTATVYCTLPVHRMGQMYMYDHYLSRRAVSNFDLFNLDDVDTAFGNSVQLKYSQHHLLQGKGEGITITPYAAGRLLGGTVWKITVDTEDIIYAVDFNHRKERHLNGTVLQSFVRPAVLITDSYNALNNQPLQKQRDAEFLADPVLGLTDVVMKALRAGGNVLLPVETAGRVLELVLYLDKCWAGDKLNYPMALLTNVSYSTLEFAKSLLEWMSDAIAKSFEHTRDNSFVLKYLKLCHTRKDLDDLPAGPKVVFASMASLEAGFARELFVEWATDPNNLVLFTERGQVGTLSRKLQAEPPPKVVKVTLSKKVPLTGEELKAHEEQNRSKQEALKASVPVEETGSQLSGGSGPAPAVTVEPVKASEGTNKFTSGASQRDVLIEGFTMPPNSVAPMFPFHERASDWDEYGEIINPDDYISKVEDMMDYTLTQQGPTAEGEEKADGENEDLILNEKPSKVVLEDITVQVRCSLHYMDYEGRSDGKSIKNILAHVAPLKLVLVHGSAEATEHLRQHCQKNFCQFVYAPRLSETVDITSDLSAYKVRLTEQLMSNVLFRKLGDYELAWVDGEVGAEEDDMLPLLPAATPPPHKAVYVGDLWLADFKQLLATKGVQAEFAGGLLRCGENIAVRKVPVAGYYSLLVLDYARERSAEVAIVAEVPFTRKKARAQGWRRGTGVKRRGDGGREMAGKESLRLVGFGVTGRQAEVVRDVR</sequence>
<evidence type="ECO:0000256" key="1">
    <source>
        <dbReference type="ARBA" id="ARBA00004123"/>
    </source>
</evidence>
<dbReference type="Pfam" id="PF13299">
    <property type="entry name" value="CPSF100_C"/>
    <property type="match status" value="1"/>
</dbReference>
<evidence type="ECO:0000256" key="3">
    <source>
        <dbReference type="ARBA" id="ARBA00022664"/>
    </source>
</evidence>
<feature type="compositionally biased region" description="Basic and acidic residues" evidence="7">
    <location>
        <begin position="396"/>
        <end position="411"/>
    </location>
</feature>
<feature type="region of interest" description="Disordered" evidence="7">
    <location>
        <begin position="394"/>
        <end position="434"/>
    </location>
</feature>
<name>A0A176VMN1_MARPO</name>
<dbReference type="EMBL" id="LVLJ01003523">
    <property type="protein sequence ID" value="OAE21215.1"/>
    <property type="molecule type" value="Genomic_DNA"/>
</dbReference>
<dbReference type="InterPro" id="IPR011108">
    <property type="entry name" value="RMMBL"/>
</dbReference>
<evidence type="ECO:0000256" key="5">
    <source>
        <dbReference type="ARBA" id="ARBA00023242"/>
    </source>
</evidence>
<dbReference type="PANTHER" id="PTHR45922">
    <property type="entry name" value="CLEAVAGE AND POLYADENYLATION SPECIFICITY FACTOR SUBUNIT 2"/>
    <property type="match status" value="1"/>
</dbReference>
<organism evidence="9 10">
    <name type="scientific">Marchantia polymorpha subsp. ruderalis</name>
    <dbReference type="NCBI Taxonomy" id="1480154"/>
    <lineage>
        <taxon>Eukaryota</taxon>
        <taxon>Viridiplantae</taxon>
        <taxon>Streptophyta</taxon>
        <taxon>Embryophyta</taxon>
        <taxon>Marchantiophyta</taxon>
        <taxon>Marchantiopsida</taxon>
        <taxon>Marchantiidae</taxon>
        <taxon>Marchantiales</taxon>
        <taxon>Marchantiaceae</taxon>
        <taxon>Marchantia</taxon>
    </lineage>
</organism>
<keyword evidence="4 6" id="KW-0694">RNA-binding</keyword>
<dbReference type="Pfam" id="PF16661">
    <property type="entry name" value="Lactamase_B_6"/>
    <property type="match status" value="1"/>
</dbReference>
<evidence type="ECO:0000259" key="8">
    <source>
        <dbReference type="SMART" id="SM01027"/>
    </source>
</evidence>
<dbReference type="FunFam" id="3.60.15.10:FF:000008">
    <property type="entry name" value="Cleavage and polyadenylation specificity factor subunit 2"/>
    <property type="match status" value="1"/>
</dbReference>
<evidence type="ECO:0000256" key="6">
    <source>
        <dbReference type="RuleBase" id="RU365006"/>
    </source>
</evidence>
<dbReference type="InterPro" id="IPR022712">
    <property type="entry name" value="Beta_Casp"/>
</dbReference>
<reference evidence="9" key="1">
    <citation type="submission" date="2016-03" db="EMBL/GenBank/DDBJ databases">
        <title>Mechanisms controlling the formation of the plant cell surface in tip-growing cells are functionally conserved among land plants.</title>
        <authorList>
            <person name="Honkanen S."/>
            <person name="Jones V.A."/>
            <person name="Morieri G."/>
            <person name="Champion C."/>
            <person name="Hetherington A.J."/>
            <person name="Kelly S."/>
            <person name="Saint-Marcoux D."/>
            <person name="Proust H."/>
            <person name="Prescott H."/>
            <person name="Dolan L."/>
        </authorList>
    </citation>
    <scope>NUCLEOTIDE SEQUENCE [LARGE SCALE GENOMIC DNA]</scope>
    <source>
        <tissue evidence="9">Whole gametophyte</tissue>
    </source>
</reference>
<dbReference type="PANTHER" id="PTHR45922:SF1">
    <property type="entry name" value="CLEAVAGE AND POLYADENYLATION SPECIFICITY FACTOR SUBUNIT 2"/>
    <property type="match status" value="1"/>
</dbReference>
<proteinExistence type="inferred from homology"/>
<keyword evidence="3 6" id="KW-0507">mRNA processing</keyword>
<dbReference type="SUPFAM" id="SSF56281">
    <property type="entry name" value="Metallo-hydrolase/oxidoreductase"/>
    <property type="match status" value="1"/>
</dbReference>
<evidence type="ECO:0000256" key="2">
    <source>
        <dbReference type="ARBA" id="ARBA00010624"/>
    </source>
</evidence>
<protein>
    <recommendedName>
        <fullName evidence="6">Cleavage and polyadenylation specificity factor subunit 2</fullName>
    </recommendedName>
    <alternativeName>
        <fullName evidence="6">Cleavage and polyadenylation specificity factor 100 kDa subunit</fullName>
    </alternativeName>
</protein>
<comment type="subcellular location">
    <subcellularLocation>
        <location evidence="1 6">Nucleus</location>
    </subcellularLocation>
</comment>
<evidence type="ECO:0000313" key="10">
    <source>
        <dbReference type="Proteomes" id="UP000077202"/>
    </source>
</evidence>
<dbReference type="GO" id="GO:0003723">
    <property type="term" value="F:RNA binding"/>
    <property type="evidence" value="ECO:0007669"/>
    <property type="project" value="UniProtKB-KW"/>
</dbReference>
<dbReference type="GO" id="GO:0006398">
    <property type="term" value="P:mRNA 3'-end processing by stem-loop binding and cleavage"/>
    <property type="evidence" value="ECO:0007669"/>
    <property type="project" value="InterPro"/>
</dbReference>
<evidence type="ECO:0000256" key="4">
    <source>
        <dbReference type="ARBA" id="ARBA00022884"/>
    </source>
</evidence>
<dbReference type="InterPro" id="IPR036866">
    <property type="entry name" value="RibonucZ/Hydroxyglut_hydro"/>
</dbReference>
<gene>
    <name evidence="9" type="ORF">AXG93_4012s1460</name>
</gene>
<comment type="similarity">
    <text evidence="2 6">Belongs to the metallo-beta-lactamase superfamily. RNA-metabolizing metallo-beta-lactamase-like family. CPSF2/YSH1 subfamily.</text>
</comment>
<keyword evidence="10" id="KW-1185">Reference proteome</keyword>
<dbReference type="GO" id="GO:0005847">
    <property type="term" value="C:mRNA cleavage and polyadenylation specificity factor complex"/>
    <property type="evidence" value="ECO:0007669"/>
    <property type="project" value="InterPro"/>
</dbReference>
<dbReference type="Gene3D" id="3.60.15.10">
    <property type="entry name" value="Ribonuclease Z/Hydroxyacylglutathione hydrolase-like"/>
    <property type="match status" value="1"/>
</dbReference>
<dbReference type="AlphaFoldDB" id="A0A176VMN1"/>
<evidence type="ECO:0000313" key="9">
    <source>
        <dbReference type="EMBL" id="OAE21215.1"/>
    </source>
</evidence>
<dbReference type="Pfam" id="PF07521">
    <property type="entry name" value="RMMBL"/>
    <property type="match status" value="1"/>
</dbReference>
<dbReference type="Pfam" id="PF10996">
    <property type="entry name" value="Beta-Casp"/>
    <property type="match status" value="1"/>
</dbReference>
<dbReference type="InterPro" id="IPR035639">
    <property type="entry name" value="CPSF2_MBL"/>
</dbReference>
<accession>A0A176VMN1</accession>
<dbReference type="InterPro" id="IPR025069">
    <property type="entry name" value="Cpsf2_C"/>
</dbReference>
<dbReference type="InterPro" id="IPR027075">
    <property type="entry name" value="CPSF2"/>
</dbReference>
<dbReference type="CDD" id="cd16293">
    <property type="entry name" value="CPSF2-like_MBL-fold"/>
    <property type="match status" value="1"/>
</dbReference>